<feature type="transmembrane region" description="Helical" evidence="1">
    <location>
        <begin position="21"/>
        <end position="40"/>
    </location>
</feature>
<protein>
    <submittedName>
        <fullName evidence="2">Uncharacterized protein</fullName>
    </submittedName>
</protein>
<dbReference type="EMBL" id="SOBT01000008">
    <property type="protein sequence ID" value="TDU32443.1"/>
    <property type="molecule type" value="Genomic_DNA"/>
</dbReference>
<dbReference type="RefSeq" id="WP_133880938.1">
    <property type="nucleotide sequence ID" value="NZ_MWIN01000001.1"/>
</dbReference>
<keyword evidence="1" id="KW-1133">Transmembrane helix</keyword>
<name>A0A4R7PE23_9GAMM</name>
<evidence type="ECO:0000256" key="1">
    <source>
        <dbReference type="SAM" id="Phobius"/>
    </source>
</evidence>
<evidence type="ECO:0000313" key="2">
    <source>
        <dbReference type="EMBL" id="TDU32443.1"/>
    </source>
</evidence>
<organism evidence="2 3">
    <name type="scientific">Panacagrimonas perspica</name>
    <dbReference type="NCBI Taxonomy" id="381431"/>
    <lineage>
        <taxon>Bacteria</taxon>
        <taxon>Pseudomonadati</taxon>
        <taxon>Pseudomonadota</taxon>
        <taxon>Gammaproteobacteria</taxon>
        <taxon>Nevskiales</taxon>
        <taxon>Nevskiaceae</taxon>
        <taxon>Panacagrimonas</taxon>
    </lineage>
</organism>
<keyword evidence="3" id="KW-1185">Reference proteome</keyword>
<gene>
    <name evidence="2" type="ORF">DFR24_1840</name>
</gene>
<keyword evidence="1" id="KW-0472">Membrane</keyword>
<keyword evidence="1" id="KW-0812">Transmembrane</keyword>
<evidence type="ECO:0000313" key="3">
    <source>
        <dbReference type="Proteomes" id="UP000295341"/>
    </source>
</evidence>
<proteinExistence type="predicted"/>
<feature type="transmembrane region" description="Helical" evidence="1">
    <location>
        <begin position="60"/>
        <end position="78"/>
    </location>
</feature>
<comment type="caution">
    <text evidence="2">The sequence shown here is derived from an EMBL/GenBank/DDBJ whole genome shotgun (WGS) entry which is preliminary data.</text>
</comment>
<reference evidence="2 3" key="1">
    <citation type="submission" date="2019-03" db="EMBL/GenBank/DDBJ databases">
        <title>Genomic Encyclopedia of Type Strains, Phase IV (KMG-IV): sequencing the most valuable type-strain genomes for metagenomic binning, comparative biology and taxonomic classification.</title>
        <authorList>
            <person name="Goeker M."/>
        </authorList>
    </citation>
    <scope>NUCLEOTIDE SEQUENCE [LARGE SCALE GENOMIC DNA]</scope>
    <source>
        <strain evidence="2 3">DSM 26377</strain>
    </source>
</reference>
<sequence>MLRVKPLGAHGSLIYQPLSPSRLIGGLFSIAFGLTMLFHPQGWTNGHVQDGVKQMADPNLIRAIGTAILAFGILLLFLKVTYFVSRNIGTVIEQWRVIVPVHTSGHALSDFSEVSVISEAARSADDNSTTYRLCLVGPAHKLCLASSRYRDVLTADRKLVEGATGIGS</sequence>
<accession>A0A4R7PE23</accession>
<dbReference type="Proteomes" id="UP000295341">
    <property type="component" value="Unassembled WGS sequence"/>
</dbReference>
<dbReference type="AlphaFoldDB" id="A0A4R7PE23"/>